<dbReference type="AlphaFoldDB" id="A0A9P7XLD4"/>
<organism evidence="2 3">
    <name type="scientific">Linnemannia hyalina</name>
    <dbReference type="NCBI Taxonomy" id="64524"/>
    <lineage>
        <taxon>Eukaryota</taxon>
        <taxon>Fungi</taxon>
        <taxon>Fungi incertae sedis</taxon>
        <taxon>Mucoromycota</taxon>
        <taxon>Mortierellomycotina</taxon>
        <taxon>Mortierellomycetes</taxon>
        <taxon>Mortierellales</taxon>
        <taxon>Mortierellaceae</taxon>
        <taxon>Linnemannia</taxon>
    </lineage>
</organism>
<feature type="compositionally biased region" description="Acidic residues" evidence="1">
    <location>
        <begin position="1131"/>
        <end position="1149"/>
    </location>
</feature>
<protein>
    <submittedName>
        <fullName evidence="2">Uncharacterized protein</fullName>
    </submittedName>
</protein>
<reference evidence="2" key="1">
    <citation type="submission" date="2021-06" db="EMBL/GenBank/DDBJ databases">
        <title>Genome Sequence of Mortierella hyaline Strain SCG-10, a Cold-Adapted, Nitrate-Reducing Fungus Isolated from Soil in Minnesota, USA.</title>
        <authorList>
            <person name="Aldossari N."/>
        </authorList>
    </citation>
    <scope>NUCLEOTIDE SEQUENCE</scope>
    <source>
        <strain evidence="2">SCG-10</strain>
    </source>
</reference>
<feature type="region of interest" description="Disordered" evidence="1">
    <location>
        <begin position="1101"/>
        <end position="1149"/>
    </location>
</feature>
<evidence type="ECO:0000313" key="2">
    <source>
        <dbReference type="EMBL" id="KAG9062054.1"/>
    </source>
</evidence>
<sequence length="1149" mass="129571">MIIKDRFFQDPTINPSQADALNWLTSTTPGRFVTTFLSDVGLPPNKHDKGFRKTTTIMDMDGKDGKEGLREHLGCLRAEKFDPKEWYGKGYVLRGSIRTNVRLLQLLAFKLKEIQSVRYRRFPENKLPNALVTTIGGTNGYLTEVRNVFSTATDVENLSGADPSQRNPHGKEGDEKLKKKKKKRRSKRKPGYRRRQRARQKARKLKEPQTTRYFDLVVKRKAVSRPSDSFAGWLEDRKEFTTGSSTGRTIKDIETALPPLMGEGASFREYVTARRASEEDLDNFYNQTNFWKHKWDSEVCRQEEFCKVAEGLLKMIGGSVGWPRMPHQRVVIAIGLAKFTGVHGPPGLNGTFQAFFINLVGHIFATTRFWQRHVMASKNINNAIKDHLIHQQRPLYLQPQRRDGTYPWMDVTTGGDSGGGGGEGADGPPEAMDVSVDGAGGNAGGGPAAASPSMAATTTVSGPTRKRRATSIVSVEDPNTDVVPTADTPSVHTKNKSRKYLTQEFRHITGLRTMSRLPRELYIEQRSFEQYDAIDFFDFCDFFSDEMTEAGFQWRSFILPYVLQEDPAQHKRLVASWDESKRTRQKYWDSKQLEEKRVAQLNTFIDPFGEEDASSSPSTWVLSSRLNRKRTAAGVKKDLDNAETSDENVQNPEPFVDAEGAESDEMAQFGSNTNDDTDTEGHVVHDVSVDDKEELQEIEEAIASAQSPFLPLLEYLYKKVKGQDTELPPVPPTFICQEHKELYQYAYEKLHAKDQEDRDKGKRKKDKSRPYHVDKDVLVALSGIVNTISPSTRSFTSTSAIKIDSLVMALDEKDNDLAGLMDELAEAYSPGHKEDPLAPLDMESLRMKMWSLLLENGATSPKTRIVRRKMQVLQVVDHICTLISTNQLAPPTTEHVVVSVWSFILAVLLGGQVVRGIPGELASQAAKDVRLHVEAKYGVTTKNVRGRKVDISVRVFANNTWDNEICIFEFKTSTASDLVCAKQQLKSVRINTAVLHDLEFKGVDTCKHFPIIAEGRGFCLSFYTLKRNGDVITAGRSTRGMVWIPSDMVQLKQFLKSDSIQILLKFAVGPRAANLLMLRGDDHTLRYAVYVQETLSLIRRPPLPSTPPPRYKEPFAAFTPHKHNKRKYIGETDEDQDVVEDQDDEEDME</sequence>
<accession>A0A9P7XLD4</accession>
<keyword evidence="3" id="KW-1185">Reference proteome</keyword>
<name>A0A9P7XLD4_9FUNG</name>
<feature type="compositionally biased region" description="Basic residues" evidence="1">
    <location>
        <begin position="178"/>
        <end position="204"/>
    </location>
</feature>
<feature type="compositionally biased region" description="Gly residues" evidence="1">
    <location>
        <begin position="415"/>
        <end position="425"/>
    </location>
</feature>
<feature type="compositionally biased region" description="Gly residues" evidence="1">
    <location>
        <begin position="438"/>
        <end position="447"/>
    </location>
</feature>
<feature type="compositionally biased region" description="Polar residues" evidence="1">
    <location>
        <begin position="156"/>
        <end position="167"/>
    </location>
</feature>
<evidence type="ECO:0000313" key="3">
    <source>
        <dbReference type="Proteomes" id="UP000707451"/>
    </source>
</evidence>
<gene>
    <name evidence="2" type="ORF">KI688_006776</name>
</gene>
<feature type="region of interest" description="Disordered" evidence="1">
    <location>
        <begin position="156"/>
        <end position="207"/>
    </location>
</feature>
<dbReference type="Proteomes" id="UP000707451">
    <property type="component" value="Unassembled WGS sequence"/>
</dbReference>
<comment type="caution">
    <text evidence="2">The sequence shown here is derived from an EMBL/GenBank/DDBJ whole genome shotgun (WGS) entry which is preliminary data.</text>
</comment>
<dbReference type="EMBL" id="JAHRHY010000021">
    <property type="protein sequence ID" value="KAG9062054.1"/>
    <property type="molecule type" value="Genomic_DNA"/>
</dbReference>
<feature type="region of interest" description="Disordered" evidence="1">
    <location>
        <begin position="633"/>
        <end position="654"/>
    </location>
</feature>
<evidence type="ECO:0000256" key="1">
    <source>
        <dbReference type="SAM" id="MobiDB-lite"/>
    </source>
</evidence>
<dbReference type="OrthoDB" id="2423781at2759"/>
<proteinExistence type="predicted"/>
<feature type="region of interest" description="Disordered" evidence="1">
    <location>
        <begin position="410"/>
        <end position="471"/>
    </location>
</feature>